<dbReference type="Gene3D" id="1.25.40.10">
    <property type="entry name" value="Tetratricopeptide repeat domain"/>
    <property type="match status" value="2"/>
</dbReference>
<name>A0A2N9IJP1_FAGSY</name>
<gene>
    <name evidence="9" type="ORF">FSB_LOCUS52387</name>
</gene>
<dbReference type="InterPro" id="IPR000477">
    <property type="entry name" value="RT_dom"/>
</dbReference>
<dbReference type="PANTHER" id="PTHR17204">
    <property type="entry name" value="PRE-MRNA PROCESSING PROTEIN PRP39-RELATED"/>
    <property type="match status" value="1"/>
</dbReference>
<keyword evidence="4" id="KW-0508">mRNA splicing</keyword>
<dbReference type="SUPFAM" id="SSF48452">
    <property type="entry name" value="TPR-like"/>
    <property type="match status" value="2"/>
</dbReference>
<dbReference type="SUPFAM" id="SSF56672">
    <property type="entry name" value="DNA/RNA polymerases"/>
    <property type="match status" value="1"/>
</dbReference>
<protein>
    <recommendedName>
        <fullName evidence="8">Reverse transcriptase domain-containing protein</fullName>
    </recommendedName>
</protein>
<sequence>MGDSETVLSETSAVMGYTSGSYTSTGYVDVSSNVVPDTGAFSSEATGGIAASAAPADANPTVPGDTEPNPVMQEVHVDTTFETKPAVGVANTIEKFTDPENAATELSQSACNNSSVNGSVGEAGYLAVENGNASENLGRAADEQQFDGFEGLHARDSSSIAEEVSVVNVGGWAVQIGDGKLLVIPESSPLAPLSNNPFSLSFDSLGMAIDLSMAMDVDFYSWQHWRCRIQLLRREPQSQITADLGVVIVASPLTLTGTPFGWLLGRMEDFGLFLGASYEGYGDRVMALLSDIEASSSFGCIGGDIQQNREVKPRVARELKNIISNINYGGRNSTWRASNMDWVCLDSQGASGGILLIWDKRMVEKECMDPKKVLTGTCYGRSSRGYITEEEVLGVVNDMVSDKAPGPDGFSMAFFQCCWDIVKQEFMEAISGLKINLGKSEMVPVGHVPQVNKLAHILRCRVSTLPRTYLGLPLGLLLRIRQCGLKWCIEKLQKDFLWGGIGDEPKFHLVHWKKGNGCGGMVLKETLCGEGWWTKNMEACGGFGVQTQSVSHMELASGSSLEQDGIPSLVSSPLRWELAPISSSSMMLVGYRDYQGGLGLGVGVDGFFYGDPTLMPNKSGWSKVPNCVAFFTWTAALVKMLTIDNLRKCRVIIMDSCCMCKLGGESVNHLLFVAQELWDLILALFGVTWVMPKGVEELLLCWSCSFVPAMSAEEDRLWNIVRANSLDFNAWTSLIDETEKVAQENILKIRKVYDAFLAEFPLCYGYWKKYADHEAHLGSIDKVVEVYERAVQGVTYSVDIWLHYCIFAISTYQDPDTIRRLFERGLAYVGTDYLSVSLWDKYIEYEYMQQEWGRLAMIYTRILDYPNQQLDRYFNSIALMSIFGKDAPVRFRRTVQQQMINAFTTPLAHTAPINNDKMSPPQIINSQESPQSSCPRKKGDPSFKELAGSRPLSELRTAEEAAAAISSLSEASVQLNEGEVHPDAAEQSPKPVSAGLTEAEELQKYIAIREEMYKKAKEFDSKIIGFETAIRRPYFHVRPLIVAELENWHAYLDFMEREGDFNKVSSYLPNHLSVRQGGSLLSYLRGLSVPLTEYFLCISPLCFVVKLYERCLIACANYPEYWIRYILCMEASGSLDLANNALARAAQVFVKRQPEIHLFSARFKEQNGDIPGARAAYELLNSEISPGLIEAIIKHANMEHRLGNLEDAYSLYEQAIAIEKGKEHSQTLPMLYAQYSRFVYMVSANAEKAREILVQALEHVQLSKPLLEALIHFEAIQSLPKQIDYLDSLVVKFIIPDLESPNVGSAADREELSCIFMEFLNVFGDVQSIKKAEDRHAKLFLPHRSTSELKKRHAEDFLASDKAKMAKSYSVPSPAQSLMGAYPSAQNQWTAAYGVQPQTWPPATQGQGQQWAPGYTQQQAAYSAYSGYGSNYTNPQMPTSVPQSAAYGAYPTTYPAQVESKSFEIVKHAFELNIIEIGRNHVSNVSMGFAAAYWFRDALLEIAKLSNDQNVFRSFREGNKVFVVQKQRNARGRFVSVTVLGDSKGRDAWGWRGVSHEINGLLLAKATGPMVGNQWQTAAANRTAQENPNSNPRKEYPTFKAAGTGRMILNWARGSFTSVLTETLDKVQDGYGVIDGGSFEGQEDSKPLRVEPLAIVIPPSLGHFGNAEAKGSGRKPSNWVQRKEKGVGKLLGASYSGYEQAVTKLLMDIEARHLQRKAAGGMCRGVWVVILMWCASLRKEWDPRDSPQILFREEGGRSVDQVRLWWESYPIDGTPSFVFATKLKALKDEIRDHIAQFYEQLYIEDGYSRPYLDGIEFSTITDEEVEWLERPFEENEIVNVVQGFCQEFHEHCQFERSLNATFVALIPKKHGADEIKDFRPISLVGGMYKIIAKLLANRLSFVLGKIISSSQNAFVKGRQILDSVLVANQCLGSRLKADIPGVLCKLDLEKAYDHVNWAFLLYLLRRCGFSEKWRRWISFCISSVRFSILVNGSLCGFFQSSRGIRQGDPLSPMLFIIIMEAFSRMIGKAIGAGLISGFDVSRMDHDPLLILHLLFVDDTLIFCGADPDHILHLRPILIWFEATLGLNVNLGKSELVQVGESTSSNLPTYLLSVFPIPADVVGRIKKIQRNFLWGSSEEETKFHLVRWDQVCSPYSHGDLVVRNIRKFNEALLGKWLWRFGVERKALWRRVVLEKYDSLEGGWMTRVPIALYGVGLWKFIRSRWNKFSSYLKFEVGNGARVRFWDDVWCIGEPLKEAFPELYHIACIKDAAVADFVHF</sequence>
<dbReference type="InterPro" id="IPR003107">
    <property type="entry name" value="HAT"/>
</dbReference>
<keyword evidence="5" id="KW-0539">Nucleus</keyword>
<keyword evidence="3" id="KW-0677">Repeat</keyword>
<dbReference type="Pfam" id="PF00078">
    <property type="entry name" value="RVT_1"/>
    <property type="match status" value="1"/>
</dbReference>
<organism evidence="9">
    <name type="scientific">Fagus sylvatica</name>
    <name type="common">Beechnut</name>
    <dbReference type="NCBI Taxonomy" id="28930"/>
    <lineage>
        <taxon>Eukaryota</taxon>
        <taxon>Viridiplantae</taxon>
        <taxon>Streptophyta</taxon>
        <taxon>Embryophyta</taxon>
        <taxon>Tracheophyta</taxon>
        <taxon>Spermatophyta</taxon>
        <taxon>Magnoliopsida</taxon>
        <taxon>eudicotyledons</taxon>
        <taxon>Gunneridae</taxon>
        <taxon>Pentapetalae</taxon>
        <taxon>rosids</taxon>
        <taxon>fabids</taxon>
        <taxon>Fagales</taxon>
        <taxon>Fagaceae</taxon>
        <taxon>Fagus</taxon>
    </lineage>
</organism>
<dbReference type="GO" id="GO:0071004">
    <property type="term" value="C:U2-type prespliceosome"/>
    <property type="evidence" value="ECO:0007669"/>
    <property type="project" value="TreeGrafter"/>
</dbReference>
<proteinExistence type="inferred from homology"/>
<feature type="compositionally biased region" description="Polar residues" evidence="7">
    <location>
        <begin position="912"/>
        <end position="934"/>
    </location>
</feature>
<evidence type="ECO:0000256" key="2">
    <source>
        <dbReference type="ARBA" id="ARBA00022664"/>
    </source>
</evidence>
<keyword evidence="2" id="KW-0507">mRNA processing</keyword>
<evidence type="ECO:0000256" key="7">
    <source>
        <dbReference type="SAM" id="MobiDB-lite"/>
    </source>
</evidence>
<dbReference type="GO" id="GO:0000243">
    <property type="term" value="C:commitment complex"/>
    <property type="evidence" value="ECO:0007669"/>
    <property type="project" value="TreeGrafter"/>
</dbReference>
<dbReference type="PROSITE" id="PS50878">
    <property type="entry name" value="RT_POL"/>
    <property type="match status" value="1"/>
</dbReference>
<dbReference type="GO" id="GO:0005685">
    <property type="term" value="C:U1 snRNP"/>
    <property type="evidence" value="ECO:0007669"/>
    <property type="project" value="TreeGrafter"/>
</dbReference>
<dbReference type="InterPro" id="IPR059164">
    <property type="entry name" value="HAT_PRP39_C"/>
</dbReference>
<evidence type="ECO:0000313" key="9">
    <source>
        <dbReference type="EMBL" id="SPD24505.1"/>
    </source>
</evidence>
<dbReference type="GO" id="GO:0030627">
    <property type="term" value="F:pre-mRNA 5'-splice site binding"/>
    <property type="evidence" value="ECO:0007669"/>
    <property type="project" value="TreeGrafter"/>
</dbReference>
<dbReference type="Pfam" id="PF13966">
    <property type="entry name" value="zf-RVT"/>
    <property type="match status" value="1"/>
</dbReference>
<dbReference type="PANTHER" id="PTHR17204:SF5">
    <property type="entry name" value="PRE-MRNA-PROCESSING FACTOR 39"/>
    <property type="match status" value="1"/>
</dbReference>
<dbReference type="Pfam" id="PF23241">
    <property type="entry name" value="HAT_PRP39_C"/>
    <property type="match status" value="2"/>
</dbReference>
<evidence type="ECO:0000256" key="4">
    <source>
        <dbReference type="ARBA" id="ARBA00023187"/>
    </source>
</evidence>
<reference evidence="9" key="1">
    <citation type="submission" date="2018-02" db="EMBL/GenBank/DDBJ databases">
        <authorList>
            <person name="Cohen D.B."/>
            <person name="Kent A.D."/>
        </authorList>
    </citation>
    <scope>NUCLEOTIDE SEQUENCE</scope>
</reference>
<dbReference type="GO" id="GO:0000395">
    <property type="term" value="P:mRNA 5'-splice site recognition"/>
    <property type="evidence" value="ECO:0007669"/>
    <property type="project" value="TreeGrafter"/>
</dbReference>
<evidence type="ECO:0000256" key="3">
    <source>
        <dbReference type="ARBA" id="ARBA00022737"/>
    </source>
</evidence>
<feature type="region of interest" description="Disordered" evidence="7">
    <location>
        <begin position="910"/>
        <end position="953"/>
    </location>
</feature>
<dbReference type="SMART" id="SM00386">
    <property type="entry name" value="HAT"/>
    <property type="match status" value="6"/>
</dbReference>
<evidence type="ECO:0000256" key="6">
    <source>
        <dbReference type="ARBA" id="ARBA00038019"/>
    </source>
</evidence>
<dbReference type="EMBL" id="OIVN01005913">
    <property type="protein sequence ID" value="SPD24505.1"/>
    <property type="molecule type" value="Genomic_DNA"/>
</dbReference>
<dbReference type="FunFam" id="1.25.40.10:FF:000159">
    <property type="entry name" value="Tetratricopeptide repeat (TPR)-like superfamily protein"/>
    <property type="match status" value="1"/>
</dbReference>
<dbReference type="CDD" id="cd01650">
    <property type="entry name" value="RT_nLTR_like"/>
    <property type="match status" value="1"/>
</dbReference>
<feature type="region of interest" description="Disordered" evidence="7">
    <location>
        <begin position="975"/>
        <end position="994"/>
    </location>
</feature>
<dbReference type="FunFam" id="1.25.40.10:FF:000064">
    <property type="entry name" value="Putative pre-mrna-processing factor 39"/>
    <property type="match status" value="1"/>
</dbReference>
<dbReference type="Pfam" id="PF23240">
    <property type="entry name" value="HAT_PRP39_N"/>
    <property type="match status" value="1"/>
</dbReference>
<dbReference type="InterPro" id="IPR011990">
    <property type="entry name" value="TPR-like_helical_dom_sf"/>
</dbReference>
<evidence type="ECO:0000256" key="1">
    <source>
        <dbReference type="ARBA" id="ARBA00004123"/>
    </source>
</evidence>
<comment type="similarity">
    <text evidence="6">Belongs to the PRP39 family.</text>
</comment>
<evidence type="ECO:0000259" key="8">
    <source>
        <dbReference type="PROSITE" id="PS50878"/>
    </source>
</evidence>
<feature type="domain" description="Reverse transcriptase" evidence="8">
    <location>
        <begin position="1847"/>
        <end position="2110"/>
    </location>
</feature>
<comment type="subcellular location">
    <subcellularLocation>
        <location evidence="1">Nucleus</location>
    </subcellularLocation>
</comment>
<evidence type="ECO:0000256" key="5">
    <source>
        <dbReference type="ARBA" id="ARBA00023242"/>
    </source>
</evidence>
<accession>A0A2N9IJP1</accession>
<dbReference type="InterPro" id="IPR026960">
    <property type="entry name" value="RVT-Znf"/>
</dbReference>
<dbReference type="InterPro" id="IPR043502">
    <property type="entry name" value="DNA/RNA_pol_sf"/>
</dbReference>